<dbReference type="GO" id="GO:0005634">
    <property type="term" value="C:nucleus"/>
    <property type="evidence" value="ECO:0007669"/>
    <property type="project" value="UniProtKB-SubCell"/>
</dbReference>
<reference evidence="5 7" key="1">
    <citation type="journal article" date="2011" name="Science">
        <title>Comparative functional genomics of the fission yeasts.</title>
        <authorList>
            <person name="Rhind N."/>
            <person name="Chen Z."/>
            <person name="Yassour M."/>
            <person name="Thompson D.A."/>
            <person name="Haas B.J."/>
            <person name="Habib N."/>
            <person name="Wapinski I."/>
            <person name="Roy S."/>
            <person name="Lin M.F."/>
            <person name="Heiman D.I."/>
            <person name="Young S.K."/>
            <person name="Furuya K."/>
            <person name="Guo Y."/>
            <person name="Pidoux A."/>
            <person name="Chen H.M."/>
            <person name="Robbertse B."/>
            <person name="Goldberg J.M."/>
            <person name="Aoki K."/>
            <person name="Bayne E.H."/>
            <person name="Berlin A.M."/>
            <person name="Desjardins C.A."/>
            <person name="Dobbs E."/>
            <person name="Dukaj L."/>
            <person name="Fan L."/>
            <person name="FitzGerald M.G."/>
            <person name="French C."/>
            <person name="Gujja S."/>
            <person name="Hansen K."/>
            <person name="Keifenheim D."/>
            <person name="Levin J.Z."/>
            <person name="Mosher R.A."/>
            <person name="Mueller C.A."/>
            <person name="Pfiffner J."/>
            <person name="Priest M."/>
            <person name="Russ C."/>
            <person name="Smialowska A."/>
            <person name="Swoboda P."/>
            <person name="Sykes S.M."/>
            <person name="Vaughn M."/>
            <person name="Vengrova S."/>
            <person name="Yoder R."/>
            <person name="Zeng Q."/>
            <person name="Allshire R."/>
            <person name="Baulcombe D."/>
            <person name="Birren B.W."/>
            <person name="Brown W."/>
            <person name="Ekwall K."/>
            <person name="Kellis M."/>
            <person name="Leatherwood J."/>
            <person name="Levin H."/>
            <person name="Margalit H."/>
            <person name="Martienssen R."/>
            <person name="Nieduszynski C.A."/>
            <person name="Spatafora J.W."/>
            <person name="Friedman N."/>
            <person name="Dalgaard J.Z."/>
            <person name="Baumann P."/>
            <person name="Niki H."/>
            <person name="Regev A."/>
            <person name="Nusbaum C."/>
        </authorList>
    </citation>
    <scope>NUCLEOTIDE SEQUENCE [LARGE SCALE GENOMIC DNA]</scope>
    <source>
        <strain evidence="7">yFS275 / FY16936</strain>
    </source>
</reference>
<organism evidence="5 7">
    <name type="scientific">Schizosaccharomyces japonicus (strain yFS275 / FY16936)</name>
    <name type="common">Fission yeast</name>
    <dbReference type="NCBI Taxonomy" id="402676"/>
    <lineage>
        <taxon>Eukaryota</taxon>
        <taxon>Fungi</taxon>
        <taxon>Dikarya</taxon>
        <taxon>Ascomycota</taxon>
        <taxon>Taphrinomycotina</taxon>
        <taxon>Schizosaccharomycetes</taxon>
        <taxon>Schizosaccharomycetales</taxon>
        <taxon>Schizosaccharomycetaceae</taxon>
        <taxon>Schizosaccharomyces</taxon>
    </lineage>
</organism>
<accession>B6K252</accession>
<protein>
    <submittedName>
        <fullName evidence="5">Stress response protein Bis1</fullName>
    </submittedName>
</protein>
<proteinExistence type="inferred from homology"/>
<dbReference type="VEuPathDB" id="FungiDB:SJAG_02317"/>
<gene>
    <name evidence="6" type="primary">bis1</name>
    <name evidence="5" type="ORF">SJAG_02317</name>
</gene>
<dbReference type="PANTHER" id="PTHR12940:SF0">
    <property type="entry name" value="SPLICING FACTOR ESS-2 HOMOLOG"/>
    <property type="match status" value="1"/>
</dbReference>
<dbReference type="RefSeq" id="XP_002173526.1">
    <property type="nucleotide sequence ID" value="XM_002173490.1"/>
</dbReference>
<keyword evidence="3" id="KW-0539">Nucleus</keyword>
<evidence type="ECO:0000313" key="5">
    <source>
        <dbReference type="EMBL" id="EEB07233.1"/>
    </source>
</evidence>
<feature type="region of interest" description="Disordered" evidence="4">
    <location>
        <begin position="261"/>
        <end position="284"/>
    </location>
</feature>
<dbReference type="JaponicusDB" id="SJAG_02317">
    <property type="gene designation" value="bis1"/>
</dbReference>
<evidence type="ECO:0000256" key="3">
    <source>
        <dbReference type="ARBA" id="ARBA00023242"/>
    </source>
</evidence>
<evidence type="ECO:0000256" key="2">
    <source>
        <dbReference type="ARBA" id="ARBA00009072"/>
    </source>
</evidence>
<evidence type="ECO:0000313" key="6">
    <source>
        <dbReference type="JaponicusDB" id="SJAG_02317"/>
    </source>
</evidence>
<feature type="compositionally biased region" description="Pro residues" evidence="4">
    <location>
        <begin position="275"/>
        <end position="284"/>
    </location>
</feature>
<name>B6K252_SCHJY</name>
<dbReference type="STRING" id="402676.B6K252"/>
<evidence type="ECO:0000313" key="7">
    <source>
        <dbReference type="Proteomes" id="UP000001744"/>
    </source>
</evidence>
<dbReference type="PANTHER" id="PTHR12940">
    <property type="entry name" value="ES-2 PROTEIN - RELATED"/>
    <property type="match status" value="1"/>
</dbReference>
<comment type="similarity">
    <text evidence="2">Belongs to the ESS2 family.</text>
</comment>
<dbReference type="InterPro" id="IPR019148">
    <property type="entry name" value="Nuclear_protein_DGCR14_ESS-2"/>
</dbReference>
<comment type="subcellular location">
    <subcellularLocation>
        <location evidence="1">Nucleus</location>
    </subcellularLocation>
</comment>
<evidence type="ECO:0000256" key="4">
    <source>
        <dbReference type="SAM" id="MobiDB-lite"/>
    </source>
</evidence>
<dbReference type="eggNOG" id="KOG2627">
    <property type="taxonomic scope" value="Eukaryota"/>
</dbReference>
<dbReference type="AlphaFoldDB" id="B6K252"/>
<sequence length="284" mass="31522">MTSPRVVDEDAYTEGLATVVQQRFFPDLPRLRSEAIGLEAVDPDSSTREIDTMDSVPSIMTYQSQVTSEDNASFADLMREERAQKEARREALKPRPREWKRTRPASIVWRAPSAEICTWTDDSSAALKQGTAQLALPMPRGSKQVRATADVVPHATRFTPEMAANPTSIIGLSTNSNSQHSGPAVDYERGTVNGYTLLGANEIDASRRLSSSFRVPDTPRRELLLRQHVDRTPKSVARTPSTLLLSTRGSRLTGRTRVIDTPKFSWTPSANARTPKPPRTPRQL</sequence>
<keyword evidence="7" id="KW-1185">Reference proteome</keyword>
<dbReference type="EMBL" id="KE651166">
    <property type="protein sequence ID" value="EEB07233.1"/>
    <property type="molecule type" value="Genomic_DNA"/>
</dbReference>
<dbReference type="OrthoDB" id="19679at2759"/>
<dbReference type="HOGENOM" id="CLU_980575_0_0_1"/>
<evidence type="ECO:0000256" key="1">
    <source>
        <dbReference type="ARBA" id="ARBA00004123"/>
    </source>
</evidence>
<dbReference type="GeneID" id="7049063"/>
<dbReference type="Proteomes" id="UP000001744">
    <property type="component" value="Unassembled WGS sequence"/>
</dbReference>
<dbReference type="OMA" id="IAWKERP"/>